<evidence type="ECO:0000313" key="7">
    <source>
        <dbReference type="Proteomes" id="UP000199118"/>
    </source>
</evidence>
<dbReference type="OrthoDB" id="9778912at2"/>
<reference evidence="6 7" key="1">
    <citation type="submission" date="2016-10" db="EMBL/GenBank/DDBJ databases">
        <authorList>
            <person name="de Groot N.N."/>
        </authorList>
    </citation>
    <scope>NUCLEOTIDE SEQUENCE [LARGE SCALE GENOMIC DNA]</scope>
    <source>
        <strain evidence="6 7">DSM 17890</strain>
    </source>
</reference>
<evidence type="ECO:0000256" key="4">
    <source>
        <dbReference type="ARBA" id="ARBA00023002"/>
    </source>
</evidence>
<sequence>MSLPPILQRTRIPVMASPLFIVSGPELVIAQCKAGVIGSFPALNAREKEGEPNMLDIWLTRINEELDRHNQANPDAPAAPYAVNQIVHKSNVRLDRDVEMCVKHKVPVWITSLGARTEVYDAAHSVGGVVVHDVINNHFAHKAIMKGADGLVAVAAGAGGHAGAQSPLALIREIREWFDGPLLLSGAISKGDSILAAQAMGADMGYVGTAFIATDEANAVPGYKDMITRHGASDIVYTNTFTGVHGNYLRPSIAAAGLDPDNLEGSDPSKMSFTLNAEGERPKPKKWKDIWGAGQGIGPIDEVVPTAELVARLEREYFEAIARLNATVPQAANPGYGRLLKASAAAAG</sequence>
<dbReference type="PANTHER" id="PTHR42747:SF4">
    <property type="entry name" value="BLR1330 PROTEIN"/>
    <property type="match status" value="1"/>
</dbReference>
<keyword evidence="2" id="KW-0285">Flavoprotein</keyword>
<gene>
    <name evidence="6" type="ORF">SAMN05444336_10252</name>
</gene>
<keyword evidence="7" id="KW-1185">Reference proteome</keyword>
<dbReference type="InterPro" id="IPR004136">
    <property type="entry name" value="NMO"/>
</dbReference>
<dbReference type="Proteomes" id="UP000199118">
    <property type="component" value="Unassembled WGS sequence"/>
</dbReference>
<organism evidence="6 7">
    <name type="scientific">Albimonas donghaensis</name>
    <dbReference type="NCBI Taxonomy" id="356660"/>
    <lineage>
        <taxon>Bacteria</taxon>
        <taxon>Pseudomonadati</taxon>
        <taxon>Pseudomonadota</taxon>
        <taxon>Alphaproteobacteria</taxon>
        <taxon>Rhodobacterales</taxon>
        <taxon>Paracoccaceae</taxon>
        <taxon>Albimonas</taxon>
    </lineage>
</organism>
<proteinExistence type="inferred from homology"/>
<dbReference type="Pfam" id="PF03060">
    <property type="entry name" value="NMO"/>
    <property type="match status" value="1"/>
</dbReference>
<dbReference type="GO" id="GO:0018580">
    <property type="term" value="F:nitronate monooxygenase activity"/>
    <property type="evidence" value="ECO:0007669"/>
    <property type="project" value="InterPro"/>
</dbReference>
<name>A0A1H2VFC6_9RHOB</name>
<dbReference type="SUPFAM" id="SSF51412">
    <property type="entry name" value="Inosine monophosphate dehydrogenase (IMPDH)"/>
    <property type="match status" value="1"/>
</dbReference>
<dbReference type="STRING" id="356660.SAMN05444336_10252"/>
<keyword evidence="3" id="KW-0288">FMN</keyword>
<dbReference type="InterPro" id="IPR013785">
    <property type="entry name" value="Aldolase_TIM"/>
</dbReference>
<comment type="similarity">
    <text evidence="1">Belongs to the nitronate monooxygenase family. NMO class I subfamily.</text>
</comment>
<evidence type="ECO:0000256" key="1">
    <source>
        <dbReference type="ARBA" id="ARBA00009881"/>
    </source>
</evidence>
<evidence type="ECO:0000256" key="5">
    <source>
        <dbReference type="ARBA" id="ARBA00023033"/>
    </source>
</evidence>
<evidence type="ECO:0000313" key="6">
    <source>
        <dbReference type="EMBL" id="SDW67037.1"/>
    </source>
</evidence>
<evidence type="ECO:0000256" key="3">
    <source>
        <dbReference type="ARBA" id="ARBA00022643"/>
    </source>
</evidence>
<keyword evidence="5 6" id="KW-0503">Monooxygenase</keyword>
<evidence type="ECO:0000256" key="2">
    <source>
        <dbReference type="ARBA" id="ARBA00022630"/>
    </source>
</evidence>
<dbReference type="EMBL" id="FNMZ01000002">
    <property type="protein sequence ID" value="SDW67037.1"/>
    <property type="molecule type" value="Genomic_DNA"/>
</dbReference>
<accession>A0A1H2VFC6</accession>
<dbReference type="PANTHER" id="PTHR42747">
    <property type="entry name" value="NITRONATE MONOOXYGENASE-RELATED"/>
    <property type="match status" value="1"/>
</dbReference>
<dbReference type="Gene3D" id="3.20.20.70">
    <property type="entry name" value="Aldolase class I"/>
    <property type="match status" value="1"/>
</dbReference>
<dbReference type="AlphaFoldDB" id="A0A1H2VFC6"/>
<protein>
    <submittedName>
        <fullName evidence="6">Nitronate monooxygenase</fullName>
    </submittedName>
</protein>
<dbReference type="CDD" id="cd04730">
    <property type="entry name" value="NPD_like"/>
    <property type="match status" value="1"/>
</dbReference>
<keyword evidence="4" id="KW-0560">Oxidoreductase</keyword>
<dbReference type="FunFam" id="3.20.20.70:FF:000210">
    <property type="entry name" value="2-nitropropane dioxygenase"/>
    <property type="match status" value="1"/>
</dbReference>